<dbReference type="AlphaFoldDB" id="A0AAF0CQ48"/>
<evidence type="ECO:0000313" key="4">
    <source>
        <dbReference type="Proteomes" id="UP001218638"/>
    </source>
</evidence>
<organism evidence="3 4">
    <name type="scientific">Synoicihabitans lomoniglobus</name>
    <dbReference type="NCBI Taxonomy" id="2909285"/>
    <lineage>
        <taxon>Bacteria</taxon>
        <taxon>Pseudomonadati</taxon>
        <taxon>Verrucomicrobiota</taxon>
        <taxon>Opitutia</taxon>
        <taxon>Opitutales</taxon>
        <taxon>Opitutaceae</taxon>
        <taxon>Synoicihabitans</taxon>
    </lineage>
</organism>
<dbReference type="RefSeq" id="WP_330931180.1">
    <property type="nucleotide sequence ID" value="NZ_CP119075.1"/>
</dbReference>
<feature type="domain" description="3-keto-alpha-glucoside-1,2-lyase/3-keto-2-hydroxy-glucal hydratase" evidence="2">
    <location>
        <begin position="52"/>
        <end position="246"/>
    </location>
</feature>
<dbReference type="EMBL" id="CP119075">
    <property type="protein sequence ID" value="WED65991.1"/>
    <property type="molecule type" value="Genomic_DNA"/>
</dbReference>
<evidence type="ECO:0000259" key="2">
    <source>
        <dbReference type="Pfam" id="PF06439"/>
    </source>
</evidence>
<sequence>MSRLLIAGWIGGAGIALAATAQDERPPASYTNYYTPQPPVVAAPAGGVPSDAIVLFDGSGFAAWESMNPDLTTVPWEIADGAMVVKGRTGNIRTKQAFGDIQLHLEWRAPEHPTENGQKRGNSGVFFMGRYEVQILDSYQNETYVHGGAASVYKQYAPLANATRPPGEWQVYDLVFEAPRFSPGGALITPALITVFHNGVLTQHAVPLAGPTENRGLPAYQYHVPRLPLVLQDHHDPVAFRNIWVRELDLPPIKRGR</sequence>
<dbReference type="Gene3D" id="2.60.120.560">
    <property type="entry name" value="Exo-inulinase, domain 1"/>
    <property type="match status" value="1"/>
</dbReference>
<dbReference type="InterPro" id="IPR010496">
    <property type="entry name" value="AL/BT2_dom"/>
</dbReference>
<protein>
    <submittedName>
        <fullName evidence="3">DUF1080 domain-containing protein</fullName>
    </submittedName>
</protein>
<keyword evidence="1" id="KW-0732">Signal</keyword>
<dbReference type="GO" id="GO:0016787">
    <property type="term" value="F:hydrolase activity"/>
    <property type="evidence" value="ECO:0007669"/>
    <property type="project" value="InterPro"/>
</dbReference>
<feature type="chain" id="PRO_5042054695" evidence="1">
    <location>
        <begin position="19"/>
        <end position="257"/>
    </location>
</feature>
<evidence type="ECO:0000313" key="3">
    <source>
        <dbReference type="EMBL" id="WED65991.1"/>
    </source>
</evidence>
<dbReference type="Proteomes" id="UP001218638">
    <property type="component" value="Chromosome"/>
</dbReference>
<evidence type="ECO:0000256" key="1">
    <source>
        <dbReference type="SAM" id="SignalP"/>
    </source>
</evidence>
<keyword evidence="4" id="KW-1185">Reference proteome</keyword>
<reference evidence="3" key="1">
    <citation type="submission" date="2023-03" db="EMBL/GenBank/DDBJ databases">
        <title>Lomoglobus Profundus gen. nov., sp. nov., a novel member of the phylum Verrucomicrobia, isolated from deep-marine sediment of South China Sea.</title>
        <authorList>
            <person name="Ahmad T."/>
            <person name="Ishaq S.E."/>
            <person name="Wang F."/>
        </authorList>
    </citation>
    <scope>NUCLEOTIDE SEQUENCE</scope>
    <source>
        <strain evidence="3">LMO-M01</strain>
    </source>
</reference>
<feature type="signal peptide" evidence="1">
    <location>
        <begin position="1"/>
        <end position="18"/>
    </location>
</feature>
<dbReference type="KEGG" id="slom:PXH66_03895"/>
<dbReference type="Pfam" id="PF06439">
    <property type="entry name" value="3keto-disac_hyd"/>
    <property type="match status" value="1"/>
</dbReference>
<proteinExistence type="predicted"/>
<accession>A0AAF0CQ48</accession>
<gene>
    <name evidence="3" type="ORF">PXH66_03895</name>
</gene>
<name>A0AAF0CQ48_9BACT</name>